<dbReference type="CDD" id="cd23298">
    <property type="entry name" value="beta-trefoil_IL18"/>
    <property type="match status" value="1"/>
</dbReference>
<evidence type="ECO:0000313" key="4">
    <source>
        <dbReference type="EMBL" id="KAG8569266.1"/>
    </source>
</evidence>
<dbReference type="Pfam" id="PF00340">
    <property type="entry name" value="IL1"/>
    <property type="match status" value="1"/>
</dbReference>
<comment type="caution">
    <text evidence="4">The sequence shown here is derived from an EMBL/GenBank/DDBJ whole genome shotgun (WGS) entry which is preliminary data.</text>
</comment>
<accession>A0AAV7B9L5</accession>
<evidence type="ECO:0000256" key="3">
    <source>
        <dbReference type="ARBA" id="ARBA00022525"/>
    </source>
</evidence>
<sequence length="184" mass="21021">MTAVDIQISAIVHDGILVFEPKPIEFPKDSDIQSDSFKKSKGKITGMIENVFKQWLKFHPDDSAFTNPGTENQPFTLLKYRTVHTIDGLSVALTVEYENETYCLCCTDDMKLDFKKGECPIRIKDHHSDIIFFQQRFSAGDSSFKFESSLHPDYYLAVSEECGKCKLILQKSNGFSELERFNVV</sequence>
<evidence type="ECO:0008006" key="6">
    <source>
        <dbReference type="Google" id="ProtNLM"/>
    </source>
</evidence>
<reference evidence="4" key="1">
    <citation type="thesis" date="2020" institute="ProQuest LLC" country="789 East Eisenhower Parkway, Ann Arbor, MI, USA">
        <title>Comparative Genomics and Chromosome Evolution.</title>
        <authorList>
            <person name="Mudd A.B."/>
        </authorList>
    </citation>
    <scope>NUCLEOTIDE SEQUENCE</scope>
    <source>
        <strain evidence="4">237g6f4</strain>
        <tissue evidence="4">Blood</tissue>
    </source>
</reference>
<dbReference type="Proteomes" id="UP000824782">
    <property type="component" value="Unassembled WGS sequence"/>
</dbReference>
<dbReference type="InterPro" id="IPR000975">
    <property type="entry name" value="IL-1_fam"/>
</dbReference>
<dbReference type="GO" id="GO:0006955">
    <property type="term" value="P:immune response"/>
    <property type="evidence" value="ECO:0007669"/>
    <property type="project" value="InterPro"/>
</dbReference>
<dbReference type="SUPFAM" id="SSF50353">
    <property type="entry name" value="Cytokine"/>
    <property type="match status" value="1"/>
</dbReference>
<name>A0AAV7B9L5_ENGPU</name>
<dbReference type="EMBL" id="WNYA01000006">
    <property type="protein sequence ID" value="KAG8569266.1"/>
    <property type="molecule type" value="Genomic_DNA"/>
</dbReference>
<dbReference type="AlphaFoldDB" id="A0AAV7B9L5"/>
<evidence type="ECO:0000313" key="5">
    <source>
        <dbReference type="Proteomes" id="UP000824782"/>
    </source>
</evidence>
<evidence type="ECO:0000256" key="1">
    <source>
        <dbReference type="ARBA" id="ARBA00004613"/>
    </source>
</evidence>
<organism evidence="4 5">
    <name type="scientific">Engystomops pustulosus</name>
    <name type="common">Tungara frog</name>
    <name type="synonym">Physalaemus pustulosus</name>
    <dbReference type="NCBI Taxonomy" id="76066"/>
    <lineage>
        <taxon>Eukaryota</taxon>
        <taxon>Metazoa</taxon>
        <taxon>Chordata</taxon>
        <taxon>Craniata</taxon>
        <taxon>Vertebrata</taxon>
        <taxon>Euteleostomi</taxon>
        <taxon>Amphibia</taxon>
        <taxon>Batrachia</taxon>
        <taxon>Anura</taxon>
        <taxon>Neobatrachia</taxon>
        <taxon>Hyloidea</taxon>
        <taxon>Leptodactylidae</taxon>
        <taxon>Leiuperinae</taxon>
        <taxon>Engystomops</taxon>
    </lineage>
</organism>
<keyword evidence="5" id="KW-1185">Reference proteome</keyword>
<dbReference type="GO" id="GO:0006954">
    <property type="term" value="P:inflammatory response"/>
    <property type="evidence" value="ECO:0007669"/>
    <property type="project" value="InterPro"/>
</dbReference>
<dbReference type="InterPro" id="IPR008996">
    <property type="entry name" value="IL1/FGF"/>
</dbReference>
<dbReference type="GO" id="GO:0005125">
    <property type="term" value="F:cytokine activity"/>
    <property type="evidence" value="ECO:0007669"/>
    <property type="project" value="InterPro"/>
</dbReference>
<proteinExistence type="inferred from homology"/>
<evidence type="ECO:0000256" key="2">
    <source>
        <dbReference type="ARBA" id="ARBA00010448"/>
    </source>
</evidence>
<comment type="similarity">
    <text evidence="2">Belongs to the IL-1 family.</text>
</comment>
<gene>
    <name evidence="4" type="ORF">GDO81_014329</name>
</gene>
<keyword evidence="3" id="KW-0964">Secreted</keyword>
<dbReference type="Gene3D" id="2.80.10.50">
    <property type="match status" value="1"/>
</dbReference>
<protein>
    <recommendedName>
        <fullName evidence="6">Interleukin-18</fullName>
    </recommendedName>
</protein>
<dbReference type="GO" id="GO:0005615">
    <property type="term" value="C:extracellular space"/>
    <property type="evidence" value="ECO:0007669"/>
    <property type="project" value="InterPro"/>
</dbReference>
<comment type="subcellular location">
    <subcellularLocation>
        <location evidence="1">Secreted</location>
    </subcellularLocation>
</comment>